<feature type="transmembrane region" description="Helical" evidence="1">
    <location>
        <begin position="299"/>
        <end position="323"/>
    </location>
</feature>
<comment type="caution">
    <text evidence="2">The sequence shown here is derived from an EMBL/GenBank/DDBJ whole genome shotgun (WGS) entry which is preliminary data.</text>
</comment>
<gene>
    <name evidence="2" type="ORF">NB063_12640</name>
</gene>
<proteinExistence type="predicted"/>
<feature type="transmembrane region" description="Helical" evidence="1">
    <location>
        <begin position="265"/>
        <end position="287"/>
    </location>
</feature>
<evidence type="ECO:0000256" key="1">
    <source>
        <dbReference type="SAM" id="Phobius"/>
    </source>
</evidence>
<feature type="transmembrane region" description="Helical" evidence="1">
    <location>
        <begin position="364"/>
        <end position="384"/>
    </location>
</feature>
<keyword evidence="1" id="KW-0472">Membrane</keyword>
<feature type="transmembrane region" description="Helical" evidence="1">
    <location>
        <begin position="42"/>
        <end position="63"/>
    </location>
</feature>
<dbReference type="SUPFAM" id="SSF103473">
    <property type="entry name" value="MFS general substrate transporter"/>
    <property type="match status" value="1"/>
</dbReference>
<accession>A0ABT0U3G4</accession>
<sequence>MSLYLARVGTSALPLVLVASAVVVVVVSSLTYVLINWVAPRRCIVATWALLASASAFLSLQLAESHHSAIILGLIYVLAEVRGCVNTVFLTTVTTDWFRNSDSKRPYTLVAAGAPIAGIVAGLFLTWGAISVGNVRILQIISLLDVAVAVLAWSLPKHSLMSSAATSNSDDDGSELAFAHVTAKASNDAATPELTHIAHHDSESVTDVHPVTRVAPSKLLLQFRSYIVVLMVLKTAVLTLIGYQWKVAISDYWHEDEADLIAYFAAYYATVDTLILSSQIFFAGRLLDRFGVGMALRGYPLLLASMALAAIVFDSALGLMVVFTLARAFDVFRRSLHDPALASAFTILSKRFRRQSIVMIKGIAKPIAEVVTALALFVYASQITSDEITVIWWVLLIPWILAATAASKIHHLSNGH</sequence>
<keyword evidence="1" id="KW-1133">Transmembrane helix</keyword>
<protein>
    <submittedName>
        <fullName evidence="2">MFS transporter</fullName>
    </submittedName>
</protein>
<organism evidence="2 3">
    <name type="scientific">Aporhodopirellula aestuarii</name>
    <dbReference type="NCBI Taxonomy" id="2950107"/>
    <lineage>
        <taxon>Bacteria</taxon>
        <taxon>Pseudomonadati</taxon>
        <taxon>Planctomycetota</taxon>
        <taxon>Planctomycetia</taxon>
        <taxon>Pirellulales</taxon>
        <taxon>Pirellulaceae</taxon>
        <taxon>Aporhodopirellula</taxon>
    </lineage>
</organism>
<dbReference type="EMBL" id="JAMQBK010000031">
    <property type="protein sequence ID" value="MCM2371452.1"/>
    <property type="molecule type" value="Genomic_DNA"/>
</dbReference>
<feature type="transmembrane region" description="Helical" evidence="1">
    <location>
        <begin position="226"/>
        <end position="245"/>
    </location>
</feature>
<feature type="transmembrane region" description="Helical" evidence="1">
    <location>
        <begin position="12"/>
        <end position="35"/>
    </location>
</feature>
<evidence type="ECO:0000313" key="2">
    <source>
        <dbReference type="EMBL" id="MCM2371452.1"/>
    </source>
</evidence>
<feature type="transmembrane region" description="Helical" evidence="1">
    <location>
        <begin position="390"/>
        <end position="409"/>
    </location>
</feature>
<name>A0ABT0U3G4_9BACT</name>
<dbReference type="InterPro" id="IPR036259">
    <property type="entry name" value="MFS_trans_sf"/>
</dbReference>
<feature type="transmembrane region" description="Helical" evidence="1">
    <location>
        <begin position="107"/>
        <end position="130"/>
    </location>
</feature>
<evidence type="ECO:0000313" key="3">
    <source>
        <dbReference type="Proteomes" id="UP001202961"/>
    </source>
</evidence>
<keyword evidence="3" id="KW-1185">Reference proteome</keyword>
<keyword evidence="1" id="KW-0812">Transmembrane</keyword>
<reference evidence="2 3" key="1">
    <citation type="journal article" date="2022" name="Syst. Appl. Microbiol.">
        <title>Rhodopirellula aestuarii sp. nov., a novel member of the genus Rhodopirellula isolated from brackish sediments collected in the Tagus River estuary, Portugal.</title>
        <authorList>
            <person name="Vitorino I.R."/>
            <person name="Klimek D."/>
            <person name="Calusinska M."/>
            <person name="Lobo-da-Cunha A."/>
            <person name="Vasconcelos V."/>
            <person name="Lage O.M."/>
        </authorList>
    </citation>
    <scope>NUCLEOTIDE SEQUENCE [LARGE SCALE GENOMIC DNA]</scope>
    <source>
        <strain evidence="2 3">ICT_H3.1</strain>
    </source>
</reference>
<dbReference type="Proteomes" id="UP001202961">
    <property type="component" value="Unassembled WGS sequence"/>
</dbReference>
<dbReference type="RefSeq" id="WP_250929081.1">
    <property type="nucleotide sequence ID" value="NZ_JAMQBK010000031.1"/>
</dbReference>
<feature type="transmembrane region" description="Helical" evidence="1">
    <location>
        <begin position="136"/>
        <end position="155"/>
    </location>
</feature>
<feature type="transmembrane region" description="Helical" evidence="1">
    <location>
        <begin position="69"/>
        <end position="95"/>
    </location>
</feature>